<dbReference type="AlphaFoldDB" id="A0A0N4VQE5"/>
<dbReference type="Gene3D" id="3.90.70.10">
    <property type="entry name" value="Cysteine proteinases"/>
    <property type="match status" value="1"/>
</dbReference>
<dbReference type="SUPFAM" id="SSF54001">
    <property type="entry name" value="Cysteine proteinases"/>
    <property type="match status" value="1"/>
</dbReference>
<sequence length="242" mass="27424">LFCSWKAANYSEFWGKTLEQGVRYRLGTLFPEKSARNMNEVVIKPRELPSSFDAREKWPEYIHAVRDQGDCGSSWAFSTTATSADRLAIMSNGRLNTALSPQQMLSCSQQKKNGCQGGHLEKAWWYIRKVGVVSEQCYEYNSGHTGKLGKCQIPRTAFFSDDGLECPSGGMDNNIYKMTPAYRISNKEEDIMTEIITNGPVQATFLVYGDFFMYKSGVYQHLDSDTMYDYAPKGYHSIRLIG</sequence>
<evidence type="ECO:0000313" key="3">
    <source>
        <dbReference type="WBParaSite" id="EVEC_0001324401-mRNA-1"/>
    </source>
</evidence>
<proteinExistence type="inferred from homology"/>
<dbReference type="PANTHER" id="PTHR12411">
    <property type="entry name" value="CYSTEINE PROTEASE FAMILY C1-RELATED"/>
    <property type="match status" value="1"/>
</dbReference>
<feature type="domain" description="Peptidase C1A papain C-terminal" evidence="2">
    <location>
        <begin position="48"/>
        <end position="241"/>
    </location>
</feature>
<dbReference type="GO" id="GO:0006508">
    <property type="term" value="P:proteolysis"/>
    <property type="evidence" value="ECO:0007669"/>
    <property type="project" value="InterPro"/>
</dbReference>
<protein>
    <submittedName>
        <fullName evidence="3">Pept_C1 domain-containing protein</fullName>
    </submittedName>
</protein>
<accession>A0A0N4VQE5</accession>
<dbReference type="SMART" id="SM00645">
    <property type="entry name" value="Pept_C1"/>
    <property type="match status" value="1"/>
</dbReference>
<dbReference type="GO" id="GO:0008234">
    <property type="term" value="F:cysteine-type peptidase activity"/>
    <property type="evidence" value="ECO:0007669"/>
    <property type="project" value="InterPro"/>
</dbReference>
<dbReference type="InterPro" id="IPR038765">
    <property type="entry name" value="Papain-like_cys_pep_sf"/>
</dbReference>
<dbReference type="WBParaSite" id="EVEC_0001324401-mRNA-1">
    <property type="protein sequence ID" value="EVEC_0001324401-mRNA-1"/>
    <property type="gene ID" value="EVEC_0001324401"/>
</dbReference>
<dbReference type="InterPro" id="IPR000668">
    <property type="entry name" value="Peptidase_C1A_C"/>
</dbReference>
<reference evidence="3" key="1">
    <citation type="submission" date="2017-02" db="UniProtKB">
        <authorList>
            <consortium name="WormBaseParasite"/>
        </authorList>
    </citation>
    <scope>IDENTIFICATION</scope>
</reference>
<name>A0A0N4VQE5_ENTVE</name>
<organism evidence="3">
    <name type="scientific">Enterobius vermicularis</name>
    <name type="common">Human pinworm</name>
    <dbReference type="NCBI Taxonomy" id="51028"/>
    <lineage>
        <taxon>Eukaryota</taxon>
        <taxon>Metazoa</taxon>
        <taxon>Ecdysozoa</taxon>
        <taxon>Nematoda</taxon>
        <taxon>Chromadorea</taxon>
        <taxon>Rhabditida</taxon>
        <taxon>Spirurina</taxon>
        <taxon>Oxyuridomorpha</taxon>
        <taxon>Oxyuroidea</taxon>
        <taxon>Oxyuridae</taxon>
        <taxon>Enterobius</taxon>
    </lineage>
</organism>
<comment type="similarity">
    <text evidence="1">Belongs to the peptidase C1 family.</text>
</comment>
<dbReference type="Pfam" id="PF00112">
    <property type="entry name" value="Peptidase_C1"/>
    <property type="match status" value="1"/>
</dbReference>
<evidence type="ECO:0000259" key="2">
    <source>
        <dbReference type="SMART" id="SM00645"/>
    </source>
</evidence>
<evidence type="ECO:0000256" key="1">
    <source>
        <dbReference type="ARBA" id="ARBA00008455"/>
    </source>
</evidence>
<dbReference type="InterPro" id="IPR013128">
    <property type="entry name" value="Peptidase_C1A"/>
</dbReference>